<feature type="binding site" evidence="6">
    <location>
        <position position="85"/>
    </location>
    <ligand>
        <name>FMN</name>
        <dbReference type="ChEBI" id="CHEBI:58210"/>
    </ligand>
</feature>
<gene>
    <name evidence="9" type="ORF">GA0061100_107330</name>
</gene>
<evidence type="ECO:0000259" key="7">
    <source>
        <dbReference type="Pfam" id="PF01243"/>
    </source>
</evidence>
<organism evidence="9 10">
    <name type="scientific">Rhizobium hainanense</name>
    <dbReference type="NCBI Taxonomy" id="52131"/>
    <lineage>
        <taxon>Bacteria</taxon>
        <taxon>Pseudomonadati</taxon>
        <taxon>Pseudomonadota</taxon>
        <taxon>Alphaproteobacteria</taxon>
        <taxon>Hyphomicrobiales</taxon>
        <taxon>Rhizobiaceae</taxon>
        <taxon>Rhizobium/Agrobacterium group</taxon>
        <taxon>Rhizobium</taxon>
    </lineage>
</organism>
<dbReference type="PANTHER" id="PTHR10851">
    <property type="entry name" value="PYRIDOXINE-5-PHOSPHATE OXIDASE"/>
    <property type="match status" value="1"/>
</dbReference>
<feature type="binding site" evidence="6">
    <location>
        <position position="197"/>
    </location>
    <ligand>
        <name>FMN</name>
        <dbReference type="ChEBI" id="CHEBI:58210"/>
    </ligand>
</feature>
<evidence type="ECO:0000256" key="4">
    <source>
        <dbReference type="ARBA" id="ARBA00023002"/>
    </source>
</evidence>
<dbReference type="InterPro" id="IPR019576">
    <property type="entry name" value="Pyridoxamine_oxidase_dimer_C"/>
</dbReference>
<evidence type="ECO:0000256" key="5">
    <source>
        <dbReference type="ARBA" id="ARBA00023096"/>
    </source>
</evidence>
<dbReference type="GO" id="GO:0008615">
    <property type="term" value="P:pyridoxine biosynthetic process"/>
    <property type="evidence" value="ECO:0007669"/>
    <property type="project" value="UniProtKB-KW"/>
</dbReference>
<dbReference type="NCBIfam" id="NF004231">
    <property type="entry name" value="PRK05679.1"/>
    <property type="match status" value="1"/>
</dbReference>
<keyword evidence="5" id="KW-0664">Pyridoxine biosynthesis</keyword>
<dbReference type="RefSeq" id="WP_075855078.1">
    <property type="nucleotide sequence ID" value="NZ_FMAC01000007.1"/>
</dbReference>
<dbReference type="InterPro" id="IPR011576">
    <property type="entry name" value="Pyridox_Oxase_N"/>
</dbReference>
<accession>A0A1C3VSA3</accession>
<dbReference type="InterPro" id="IPR000659">
    <property type="entry name" value="Pyridox_Oxase"/>
</dbReference>
<evidence type="ECO:0000313" key="10">
    <source>
        <dbReference type="Proteomes" id="UP000186228"/>
    </source>
</evidence>
<dbReference type="GO" id="GO:0004733">
    <property type="term" value="F:pyridoxamine phosphate oxidase activity"/>
    <property type="evidence" value="ECO:0007669"/>
    <property type="project" value="InterPro"/>
</dbReference>
<dbReference type="PIRSF" id="PIRSF000190">
    <property type="entry name" value="Pyd_amn-ph_oxd"/>
    <property type="match status" value="1"/>
</dbReference>
<evidence type="ECO:0000256" key="2">
    <source>
        <dbReference type="ARBA" id="ARBA00022630"/>
    </source>
</evidence>
<dbReference type="GO" id="GO:0010181">
    <property type="term" value="F:FMN binding"/>
    <property type="evidence" value="ECO:0007669"/>
    <property type="project" value="InterPro"/>
</dbReference>
<dbReference type="Pfam" id="PF01243">
    <property type="entry name" value="PNPOx_N"/>
    <property type="match status" value="1"/>
</dbReference>
<evidence type="ECO:0000256" key="6">
    <source>
        <dbReference type="PIRSR" id="PIRSR000190-2"/>
    </source>
</evidence>
<dbReference type="SUPFAM" id="SSF50475">
    <property type="entry name" value="FMN-binding split barrel"/>
    <property type="match status" value="1"/>
</dbReference>
<feature type="domain" description="Pyridoxine 5'-phosphate oxidase dimerisation C-terminal" evidence="8">
    <location>
        <begin position="174"/>
        <end position="214"/>
    </location>
</feature>
<keyword evidence="4" id="KW-0560">Oxidoreductase</keyword>
<dbReference type="EMBL" id="FMAC01000007">
    <property type="protein sequence ID" value="SCB30579.1"/>
    <property type="molecule type" value="Genomic_DNA"/>
</dbReference>
<comment type="similarity">
    <text evidence="1">Belongs to the pyridoxamine 5'-phosphate oxidase family.</text>
</comment>
<dbReference type="Gene3D" id="2.30.110.10">
    <property type="entry name" value="Electron Transport, Fmn-binding Protein, Chain A"/>
    <property type="match status" value="1"/>
</dbReference>
<keyword evidence="2" id="KW-0285">Flavoprotein</keyword>
<evidence type="ECO:0000313" key="9">
    <source>
        <dbReference type="EMBL" id="SCB30579.1"/>
    </source>
</evidence>
<evidence type="ECO:0000259" key="8">
    <source>
        <dbReference type="Pfam" id="PF10590"/>
    </source>
</evidence>
<feature type="binding site" evidence="6">
    <location>
        <begin position="63"/>
        <end position="68"/>
    </location>
    <ligand>
        <name>FMN</name>
        <dbReference type="ChEBI" id="CHEBI:58210"/>
    </ligand>
</feature>
<sequence>MRDELRILKSLAGPFPAFEADLTPDEPRELFSTWLRNAIEAEIKEPHAMVLSTVDANGVPDARVLILKNLDQRGWHFATTGSGPKGRQIAANPSVALTFYWPQLGRQVRLRGMAFQAEAHERYADFRARAAGAKAVALTERQSEVLGSSQELDDALALQHRRLQDEPDLVSANWALFIVMPHEVEFWQGDSERRHHRLRYRREKAGWLKERLWP</sequence>
<dbReference type="PANTHER" id="PTHR10851:SF0">
    <property type="entry name" value="PYRIDOXINE-5'-PHOSPHATE OXIDASE"/>
    <property type="match status" value="1"/>
</dbReference>
<reference evidence="10" key="1">
    <citation type="submission" date="2016-08" db="EMBL/GenBank/DDBJ databases">
        <authorList>
            <person name="Varghese N."/>
            <person name="Submissions Spin"/>
        </authorList>
    </citation>
    <scope>NUCLEOTIDE SEQUENCE [LARGE SCALE GENOMIC DNA]</scope>
    <source>
        <strain evidence="10">CCBAU 57015</strain>
    </source>
</reference>
<dbReference type="InterPro" id="IPR012349">
    <property type="entry name" value="Split_barrel_FMN-bd"/>
</dbReference>
<dbReference type="Pfam" id="PF10590">
    <property type="entry name" value="PNP_phzG_C"/>
    <property type="match status" value="1"/>
</dbReference>
<keyword evidence="10" id="KW-1185">Reference proteome</keyword>
<dbReference type="Proteomes" id="UP000186228">
    <property type="component" value="Unassembled WGS sequence"/>
</dbReference>
<evidence type="ECO:0000256" key="3">
    <source>
        <dbReference type="ARBA" id="ARBA00022643"/>
    </source>
</evidence>
<feature type="binding site" evidence="6">
    <location>
        <position position="187"/>
    </location>
    <ligand>
        <name>FMN</name>
        <dbReference type="ChEBI" id="CHEBI:58210"/>
    </ligand>
</feature>
<comment type="cofactor">
    <cofactor evidence="6">
        <name>FMN</name>
        <dbReference type="ChEBI" id="CHEBI:58210"/>
    </cofactor>
    <text evidence="6">Binds 1 FMN per subunit.</text>
</comment>
<dbReference type="AlphaFoldDB" id="A0A1C3VSA3"/>
<feature type="binding site" evidence="6">
    <location>
        <begin position="142"/>
        <end position="143"/>
    </location>
    <ligand>
        <name>FMN</name>
        <dbReference type="ChEBI" id="CHEBI:58210"/>
    </ligand>
</feature>
<feature type="domain" description="Pyridoxamine 5'-phosphate oxidase N-terminal" evidence="7">
    <location>
        <begin position="37"/>
        <end position="152"/>
    </location>
</feature>
<dbReference type="OrthoDB" id="9780392at2"/>
<keyword evidence="3 6" id="KW-0288">FMN</keyword>
<evidence type="ECO:0000256" key="1">
    <source>
        <dbReference type="ARBA" id="ARBA00007301"/>
    </source>
</evidence>
<dbReference type="STRING" id="52131.GA0061100_107330"/>
<name>A0A1C3VSA3_9HYPH</name>
<feature type="binding site" evidence="6">
    <location>
        <position position="107"/>
    </location>
    <ligand>
        <name>FMN</name>
        <dbReference type="ChEBI" id="CHEBI:58210"/>
    </ligand>
</feature>
<protein>
    <submittedName>
        <fullName evidence="9">Pyridoxamine 5'-phosphate oxidase</fullName>
    </submittedName>
</protein>
<proteinExistence type="inferred from homology"/>